<reference evidence="1 2" key="1">
    <citation type="submission" date="2018-08" db="EMBL/GenBank/DDBJ databases">
        <title>Thalassotalea euphylliae genome.</title>
        <authorList>
            <person name="Summers S."/>
            <person name="Rice S.A."/>
            <person name="Freckelton M.L."/>
            <person name="Nedved B.T."/>
            <person name="Hadfield M.G."/>
        </authorList>
    </citation>
    <scope>NUCLEOTIDE SEQUENCE [LARGE SCALE GENOMIC DNA]</scope>
    <source>
        <strain evidence="1 2">H1</strain>
    </source>
</reference>
<evidence type="ECO:0000313" key="1">
    <source>
        <dbReference type="EMBL" id="REL27050.1"/>
    </source>
</evidence>
<evidence type="ECO:0000313" key="2">
    <source>
        <dbReference type="Proteomes" id="UP000256478"/>
    </source>
</evidence>
<gene>
    <name evidence="1" type="ORF">DXX93_11075</name>
</gene>
<name>A0A3E0TRR6_9GAMM</name>
<dbReference type="EMBL" id="QUOU01000001">
    <property type="protein sequence ID" value="REL27050.1"/>
    <property type="molecule type" value="Genomic_DNA"/>
</dbReference>
<proteinExistence type="predicted"/>
<comment type="caution">
    <text evidence="1">The sequence shown here is derived from an EMBL/GenBank/DDBJ whole genome shotgun (WGS) entry which is preliminary data.</text>
</comment>
<accession>A0A3E0TRR6</accession>
<organism evidence="1 2">
    <name type="scientific">Thalassotalea euphylliae</name>
    <dbReference type="NCBI Taxonomy" id="1655234"/>
    <lineage>
        <taxon>Bacteria</taxon>
        <taxon>Pseudomonadati</taxon>
        <taxon>Pseudomonadota</taxon>
        <taxon>Gammaproteobacteria</taxon>
        <taxon>Alteromonadales</taxon>
        <taxon>Colwelliaceae</taxon>
        <taxon>Thalassotalea</taxon>
    </lineage>
</organism>
<sequence>MAQGGSVKISIEKIKESLASFLTVSLLFAGGWYYLDQQRLAALKEQENAIKLNMEADFKLRQFEEKWKELEKKEKLLQEQSKDNELSILTLKFIDEASSINFNQQCADDPEHNSKAIKAKALLSLIEAKAIEYGREDVLNTFVKDQRAGIGRSTARCKP</sequence>
<protein>
    <submittedName>
        <fullName evidence="1">Uncharacterized protein</fullName>
    </submittedName>
</protein>
<dbReference type="AlphaFoldDB" id="A0A3E0TRR6"/>
<dbReference type="Proteomes" id="UP000256478">
    <property type="component" value="Unassembled WGS sequence"/>
</dbReference>